<dbReference type="EMBL" id="MH737698">
    <property type="protein sequence ID" value="QDZ71188.1"/>
    <property type="molecule type" value="Genomic_RNA"/>
</dbReference>
<organism evidence="1">
    <name type="scientific">Megastigmus ssRNA virus</name>
    <dbReference type="NCBI Taxonomy" id="2602441"/>
    <lineage>
        <taxon>Viruses</taxon>
        <taxon>Riboviria</taxon>
    </lineage>
</organism>
<evidence type="ECO:0000313" key="1">
    <source>
        <dbReference type="EMBL" id="QDZ71188.1"/>
    </source>
</evidence>
<proteinExistence type="predicted"/>
<accession>A0A5B8PCI5</accession>
<name>A0A5B8PCI5_9VIRU</name>
<sequence>MYMSNGSQLTEQEKELFYLRISTFDVLNLVDRILIYHLLVSLRNYNLLTVFYEKDAKRFYQLLNAQISRPRRDQ</sequence>
<reference evidence="1" key="1">
    <citation type="submission" date="2018-08" db="EMBL/GenBank/DDBJ databases">
        <title>Megastimgus spermotrophus transcriptome ssRNA virus.</title>
        <authorList>
            <person name="Paulson A.R."/>
        </authorList>
    </citation>
    <scope>NUCLEOTIDE SEQUENCE</scope>
    <source>
        <strain evidence="1">39309</strain>
    </source>
</reference>
<protein>
    <submittedName>
        <fullName evidence="1">Uncharacterized protein</fullName>
    </submittedName>
</protein>